<name>A0ABR7ZE99_ANACY</name>
<proteinExistence type="predicted"/>
<dbReference type="Proteomes" id="UP000638897">
    <property type="component" value="Unassembled WGS sequence"/>
</dbReference>
<accession>A0ABR7ZE99</accession>
<gene>
    <name evidence="1" type="ORF">H6F81_06940</name>
</gene>
<keyword evidence="2" id="KW-1185">Reference proteome</keyword>
<dbReference type="EMBL" id="JACJQC010000004">
    <property type="protein sequence ID" value="MBD2170981.1"/>
    <property type="molecule type" value="Genomic_DNA"/>
</dbReference>
<organism evidence="1 2">
    <name type="scientific">Anabaena cylindrica FACHB-318</name>
    <dbReference type="NCBI Taxonomy" id="2692880"/>
    <lineage>
        <taxon>Bacteria</taxon>
        <taxon>Bacillati</taxon>
        <taxon>Cyanobacteriota</taxon>
        <taxon>Cyanophyceae</taxon>
        <taxon>Nostocales</taxon>
        <taxon>Nostocaceae</taxon>
        <taxon>Anabaena</taxon>
    </lineage>
</organism>
<reference evidence="1 2" key="1">
    <citation type="journal article" date="2020" name="ISME J.">
        <title>Comparative genomics reveals insights into cyanobacterial evolution and habitat adaptation.</title>
        <authorList>
            <person name="Chen M.Y."/>
            <person name="Teng W.K."/>
            <person name="Zhao L."/>
            <person name="Hu C.X."/>
            <person name="Zhou Y.K."/>
            <person name="Han B.P."/>
            <person name="Song L.R."/>
            <person name="Shu W.S."/>
        </authorList>
    </citation>
    <scope>NUCLEOTIDE SEQUENCE [LARGE SCALE GENOMIC DNA]</scope>
    <source>
        <strain evidence="1 2">FACHB-318</strain>
    </source>
</reference>
<comment type="caution">
    <text evidence="1">The sequence shown here is derived from an EMBL/GenBank/DDBJ whole genome shotgun (WGS) entry which is preliminary data.</text>
</comment>
<sequence length="71" mass="8536">MSPEQMLLTKWQSLSQDKQKQVLVFMDFLCWQDVPNENYPSKTFVEQRLQQIRTKIINYGKPYYTNSDVSE</sequence>
<evidence type="ECO:0000313" key="2">
    <source>
        <dbReference type="Proteomes" id="UP000638897"/>
    </source>
</evidence>
<evidence type="ECO:0000313" key="1">
    <source>
        <dbReference type="EMBL" id="MBD2170981.1"/>
    </source>
</evidence>
<dbReference type="RefSeq" id="WP_044523213.1">
    <property type="nucleotide sequence ID" value="NZ_JACJQC010000004.1"/>
</dbReference>
<protein>
    <submittedName>
        <fullName evidence="1">Uncharacterized protein</fullName>
    </submittedName>
</protein>